<dbReference type="InterPro" id="IPR004681">
    <property type="entry name" value="TRAP_DctM"/>
</dbReference>
<feature type="transmembrane region" description="Helical" evidence="8">
    <location>
        <begin position="51"/>
        <end position="76"/>
    </location>
</feature>
<evidence type="ECO:0000256" key="2">
    <source>
        <dbReference type="ARBA" id="ARBA00022475"/>
    </source>
</evidence>
<keyword evidence="3 7" id="KW-0997">Cell inner membrane</keyword>
<dbReference type="RefSeq" id="WP_379901889.1">
    <property type="nucleotide sequence ID" value="NZ_JBHRTR010000028.1"/>
</dbReference>
<evidence type="ECO:0000256" key="5">
    <source>
        <dbReference type="ARBA" id="ARBA00022989"/>
    </source>
</evidence>
<protein>
    <submittedName>
        <fullName evidence="10">TRAP transporter large permease</fullName>
    </submittedName>
</protein>
<evidence type="ECO:0000256" key="4">
    <source>
        <dbReference type="ARBA" id="ARBA00022692"/>
    </source>
</evidence>
<dbReference type="InterPro" id="IPR010656">
    <property type="entry name" value="DctM"/>
</dbReference>
<evidence type="ECO:0000259" key="9">
    <source>
        <dbReference type="Pfam" id="PF06808"/>
    </source>
</evidence>
<evidence type="ECO:0000256" key="3">
    <source>
        <dbReference type="ARBA" id="ARBA00022519"/>
    </source>
</evidence>
<reference evidence="11" key="1">
    <citation type="journal article" date="2019" name="Int. J. Syst. Evol. Microbiol.">
        <title>The Global Catalogue of Microorganisms (GCM) 10K type strain sequencing project: providing services to taxonomists for standard genome sequencing and annotation.</title>
        <authorList>
            <consortium name="The Broad Institute Genomics Platform"/>
            <consortium name="The Broad Institute Genome Sequencing Center for Infectious Disease"/>
            <person name="Wu L."/>
            <person name="Ma J."/>
        </authorList>
    </citation>
    <scope>NUCLEOTIDE SEQUENCE [LARGE SCALE GENOMIC DNA]</scope>
    <source>
        <strain evidence="11">KCTC 42964</strain>
    </source>
</reference>
<gene>
    <name evidence="10" type="ORF">ACFOGJ_15260</name>
</gene>
<dbReference type="PANTHER" id="PTHR33362:SF5">
    <property type="entry name" value="C4-DICARBOXYLATE TRAP TRANSPORTER LARGE PERMEASE PROTEIN DCTM"/>
    <property type="match status" value="1"/>
</dbReference>
<evidence type="ECO:0000256" key="6">
    <source>
        <dbReference type="ARBA" id="ARBA00023136"/>
    </source>
</evidence>
<feature type="transmembrane region" description="Helical" evidence="8">
    <location>
        <begin position="6"/>
        <end position="39"/>
    </location>
</feature>
<comment type="caution">
    <text evidence="10">The sequence shown here is derived from an EMBL/GenBank/DDBJ whole genome shotgun (WGS) entry which is preliminary data.</text>
</comment>
<comment type="function">
    <text evidence="7">Part of the tripartite ATP-independent periplasmic (TRAP) transport system.</text>
</comment>
<feature type="transmembrane region" description="Helical" evidence="8">
    <location>
        <begin position="264"/>
        <end position="282"/>
    </location>
</feature>
<feature type="transmembrane region" description="Helical" evidence="8">
    <location>
        <begin position="96"/>
        <end position="129"/>
    </location>
</feature>
<dbReference type="PANTHER" id="PTHR33362">
    <property type="entry name" value="SIALIC ACID TRAP TRANSPORTER PERMEASE PROTEIN SIAT-RELATED"/>
    <property type="match status" value="1"/>
</dbReference>
<keyword evidence="7" id="KW-0813">Transport</keyword>
<evidence type="ECO:0000313" key="11">
    <source>
        <dbReference type="Proteomes" id="UP001595528"/>
    </source>
</evidence>
<dbReference type="EMBL" id="JBHRTR010000028">
    <property type="protein sequence ID" value="MFC3228602.1"/>
    <property type="molecule type" value="Genomic_DNA"/>
</dbReference>
<keyword evidence="2" id="KW-1003">Cell membrane</keyword>
<keyword evidence="6 8" id="KW-0472">Membrane</keyword>
<evidence type="ECO:0000256" key="1">
    <source>
        <dbReference type="ARBA" id="ARBA00004429"/>
    </source>
</evidence>
<evidence type="ECO:0000256" key="7">
    <source>
        <dbReference type="RuleBase" id="RU369079"/>
    </source>
</evidence>
<dbReference type="Pfam" id="PF06808">
    <property type="entry name" value="DctM"/>
    <property type="match status" value="1"/>
</dbReference>
<feature type="transmembrane region" description="Helical" evidence="8">
    <location>
        <begin position="177"/>
        <end position="200"/>
    </location>
</feature>
<comment type="subcellular location">
    <subcellularLocation>
        <location evidence="1 7">Cell inner membrane</location>
        <topology evidence="1 7">Multi-pass membrane protein</topology>
    </subcellularLocation>
</comment>
<feature type="transmembrane region" description="Helical" evidence="8">
    <location>
        <begin position="415"/>
        <end position="437"/>
    </location>
</feature>
<dbReference type="PIRSF" id="PIRSF006066">
    <property type="entry name" value="HI0050"/>
    <property type="match status" value="1"/>
</dbReference>
<evidence type="ECO:0000256" key="8">
    <source>
        <dbReference type="SAM" id="Phobius"/>
    </source>
</evidence>
<feature type="transmembrane region" description="Helical" evidence="8">
    <location>
        <begin position="294"/>
        <end position="316"/>
    </location>
</feature>
<keyword evidence="11" id="KW-1185">Reference proteome</keyword>
<name>A0ABV7L2U4_9PROT</name>
<feature type="transmembrane region" description="Helical" evidence="8">
    <location>
        <begin position="141"/>
        <end position="165"/>
    </location>
</feature>
<organism evidence="10 11">
    <name type="scientific">Marinibaculum pumilum</name>
    <dbReference type="NCBI Taxonomy" id="1766165"/>
    <lineage>
        <taxon>Bacteria</taxon>
        <taxon>Pseudomonadati</taxon>
        <taxon>Pseudomonadota</taxon>
        <taxon>Alphaproteobacteria</taxon>
        <taxon>Rhodospirillales</taxon>
        <taxon>Rhodospirillaceae</taxon>
        <taxon>Marinibaculum</taxon>
    </lineage>
</organism>
<keyword evidence="4 8" id="KW-0812">Transmembrane</keyword>
<accession>A0ABV7L2U4</accession>
<sequence length="450" mass="47761">MDVWLIILIFAAWFALFMLLGQNVATCMFGAGLLGIFLLKGSRVLDGMVATNIFYTTSTFSLSIISLYLLMANFLMRGGVVVDLFQVAYRLSGHRRFPLGVATIFSGGLLGAVSGSGSATAAALSTLASPQLERYGYSKDLAIATAAAAGSLSAIIPPSLIMIFYGSLTQVPIGHMFMGAIVPGLVCISAYIGCLAYLGWREGNRMKIPPATADGGTTTKGEAADDPALATVSGRSLSAFIFVVALMVVVFGGIYGGVVTAGEAGAVGAFASLVGMVVMRRIGWRDFWLSLEDAVKVTAMILVLVMGAEMFGRFLSFSQVPRELVDLVQPFIDQQMLIMLVLLAIFFLFGMVLESAAVMVLLIPIFLPILDSAQVDQLWFGVMACFMISLGLITPPVGLSVYAASTATRHPVERIFRPAFMFALFAALIGVAAMLAVPESITFLPGRIGQ</sequence>
<dbReference type="Proteomes" id="UP001595528">
    <property type="component" value="Unassembled WGS sequence"/>
</dbReference>
<feature type="transmembrane region" description="Helical" evidence="8">
    <location>
        <begin position="237"/>
        <end position="258"/>
    </location>
</feature>
<feature type="transmembrane region" description="Helical" evidence="8">
    <location>
        <begin position="378"/>
        <end position="403"/>
    </location>
</feature>
<feature type="domain" description="TRAP C4-dicarboxylate transport system permease DctM subunit" evidence="9">
    <location>
        <begin position="12"/>
        <end position="434"/>
    </location>
</feature>
<evidence type="ECO:0000313" key="10">
    <source>
        <dbReference type="EMBL" id="MFC3228602.1"/>
    </source>
</evidence>
<proteinExistence type="predicted"/>
<feature type="transmembrane region" description="Helical" evidence="8">
    <location>
        <begin position="336"/>
        <end position="366"/>
    </location>
</feature>
<keyword evidence="5 8" id="KW-1133">Transmembrane helix</keyword>